<reference evidence="2 3" key="1">
    <citation type="journal article" date="2020" name="Microorganisms">
        <title>Osmotic Adaptation and Compatible Solute Biosynthesis of Phototrophic Bacteria as Revealed from Genome Analyses.</title>
        <authorList>
            <person name="Imhoff J.F."/>
            <person name="Rahn T."/>
            <person name="Kunzel S."/>
            <person name="Keller A."/>
            <person name="Neulinger S.C."/>
        </authorList>
    </citation>
    <scope>NUCLEOTIDE SEQUENCE [LARGE SCALE GENOMIC DNA]</scope>
    <source>
        <strain evidence="2 3">DSM 21303</strain>
    </source>
</reference>
<gene>
    <name evidence="2" type="ORF">CKO25_13915</name>
</gene>
<keyword evidence="1" id="KW-1133">Transmembrane helix</keyword>
<evidence type="ECO:0000256" key="1">
    <source>
        <dbReference type="SAM" id="Phobius"/>
    </source>
</evidence>
<sequence>MQDPQGYLIVETHPDHPGLVRVHASHEQPVLHTAGGVATPRQPVRLHYVAAFNALHVARMHAQTALGRYLVDSEHGLYRTDPITAIAAVDAIDLAHRERYLDPEYVDDPRLLEQVARRRRRHRINRRIWNGIGLLAIILLILLSQVPIF</sequence>
<proteinExistence type="predicted"/>
<dbReference type="AlphaFoldDB" id="A0A9X1BA56"/>
<keyword evidence="3" id="KW-1185">Reference proteome</keyword>
<feature type="transmembrane region" description="Helical" evidence="1">
    <location>
        <begin position="128"/>
        <end position="148"/>
    </location>
</feature>
<evidence type="ECO:0000313" key="2">
    <source>
        <dbReference type="EMBL" id="MBK1645726.1"/>
    </source>
</evidence>
<evidence type="ECO:0000313" key="3">
    <source>
        <dbReference type="Proteomes" id="UP001138802"/>
    </source>
</evidence>
<name>A0A9X1BA56_9GAMM</name>
<accession>A0A9X1BA56</accession>
<dbReference type="EMBL" id="NRSD01000015">
    <property type="protein sequence ID" value="MBK1645726.1"/>
    <property type="molecule type" value="Genomic_DNA"/>
</dbReference>
<dbReference type="Proteomes" id="UP001138802">
    <property type="component" value="Unassembled WGS sequence"/>
</dbReference>
<organism evidence="2 3">
    <name type="scientific">Thiocapsa imhoffii</name>
    <dbReference type="NCBI Taxonomy" id="382777"/>
    <lineage>
        <taxon>Bacteria</taxon>
        <taxon>Pseudomonadati</taxon>
        <taxon>Pseudomonadota</taxon>
        <taxon>Gammaproteobacteria</taxon>
        <taxon>Chromatiales</taxon>
        <taxon>Chromatiaceae</taxon>
        <taxon>Thiocapsa</taxon>
    </lineage>
</organism>
<keyword evidence="1" id="KW-0812">Transmembrane</keyword>
<keyword evidence="1" id="KW-0472">Membrane</keyword>
<protein>
    <submittedName>
        <fullName evidence="2">Uncharacterized protein</fullName>
    </submittedName>
</protein>
<comment type="caution">
    <text evidence="2">The sequence shown here is derived from an EMBL/GenBank/DDBJ whole genome shotgun (WGS) entry which is preliminary data.</text>
</comment>
<dbReference type="RefSeq" id="WP_200388539.1">
    <property type="nucleotide sequence ID" value="NZ_NRSD01000015.1"/>
</dbReference>